<name>A0AA88DTU2_FICCA</name>
<proteinExistence type="predicted"/>
<dbReference type="Proteomes" id="UP001187192">
    <property type="component" value="Unassembled WGS sequence"/>
</dbReference>
<accession>A0AA88DTU2</accession>
<evidence type="ECO:0000313" key="1">
    <source>
        <dbReference type="EMBL" id="GMN61575.1"/>
    </source>
</evidence>
<reference evidence="1" key="1">
    <citation type="submission" date="2023-07" db="EMBL/GenBank/DDBJ databases">
        <title>draft genome sequence of fig (Ficus carica).</title>
        <authorList>
            <person name="Takahashi T."/>
            <person name="Nishimura K."/>
        </authorList>
    </citation>
    <scope>NUCLEOTIDE SEQUENCE</scope>
</reference>
<gene>
    <name evidence="1" type="ORF">TIFTF001_030672</name>
</gene>
<evidence type="ECO:0000313" key="2">
    <source>
        <dbReference type="Proteomes" id="UP001187192"/>
    </source>
</evidence>
<dbReference type="EMBL" id="BTGU01000114">
    <property type="protein sequence ID" value="GMN61575.1"/>
    <property type="molecule type" value="Genomic_DNA"/>
</dbReference>
<dbReference type="AlphaFoldDB" id="A0AA88DTU2"/>
<keyword evidence="2" id="KW-1185">Reference proteome</keyword>
<organism evidence="1 2">
    <name type="scientific">Ficus carica</name>
    <name type="common">Common fig</name>
    <dbReference type="NCBI Taxonomy" id="3494"/>
    <lineage>
        <taxon>Eukaryota</taxon>
        <taxon>Viridiplantae</taxon>
        <taxon>Streptophyta</taxon>
        <taxon>Embryophyta</taxon>
        <taxon>Tracheophyta</taxon>
        <taxon>Spermatophyta</taxon>
        <taxon>Magnoliopsida</taxon>
        <taxon>eudicotyledons</taxon>
        <taxon>Gunneridae</taxon>
        <taxon>Pentapetalae</taxon>
        <taxon>rosids</taxon>
        <taxon>fabids</taxon>
        <taxon>Rosales</taxon>
        <taxon>Moraceae</taxon>
        <taxon>Ficeae</taxon>
        <taxon>Ficus</taxon>
    </lineage>
</organism>
<protein>
    <submittedName>
        <fullName evidence="1">Uncharacterized protein</fullName>
    </submittedName>
</protein>
<comment type="caution">
    <text evidence="1">The sequence shown here is derived from an EMBL/GenBank/DDBJ whole genome shotgun (WGS) entry which is preliminary data.</text>
</comment>
<sequence length="121" mass="13262">MEEIKTLSFFTRKVPVGGVKIGSRALQTIMVIGKVSPAKGVVELVEDYFVDVFSTSLADENSTGAVLDGITTRISSEIRMALSTRFSENDVKEALLDMAPWKFPGRIPRFLLPGELGYCGF</sequence>